<comment type="caution">
    <text evidence="1">The sequence shown here is derived from an EMBL/GenBank/DDBJ whole genome shotgun (WGS) entry which is preliminary data.</text>
</comment>
<sequence>MNIDVTEVKLEIYVPEEYIEPVRDALTHIGACRVGNYDHVAAFHCSRGSWRPLPGSSPFNGKTGEICFGTEMKMGVRCPVEIVETAVREVKKIHPYEEPVINVILLLDIQC</sequence>
<evidence type="ECO:0000313" key="2">
    <source>
        <dbReference type="Proteomes" id="UP000436047"/>
    </source>
</evidence>
<dbReference type="EMBL" id="VUMI01000028">
    <property type="protein sequence ID" value="MSS89821.1"/>
    <property type="molecule type" value="Genomic_DNA"/>
</dbReference>
<dbReference type="Proteomes" id="UP000436047">
    <property type="component" value="Unassembled WGS sequence"/>
</dbReference>
<dbReference type="GeneID" id="86054639"/>
<reference evidence="1 2" key="1">
    <citation type="submission" date="2019-08" db="EMBL/GenBank/DDBJ databases">
        <title>In-depth cultivation of the pig gut microbiome towards novel bacterial diversity and tailored functional studies.</title>
        <authorList>
            <person name="Wylensek D."/>
            <person name="Hitch T.C.A."/>
            <person name="Clavel T."/>
        </authorList>
    </citation>
    <scope>NUCLEOTIDE SEQUENCE [LARGE SCALE GENOMIC DNA]</scope>
    <source>
        <strain evidence="1 2">WCA-389-WT-23B</strain>
    </source>
</reference>
<dbReference type="SUPFAM" id="SSF102705">
    <property type="entry name" value="NIF3 (NGG1p interacting factor 3)-like"/>
    <property type="match status" value="1"/>
</dbReference>
<keyword evidence="2" id="KW-1185">Reference proteome</keyword>
<dbReference type="InterPro" id="IPR036069">
    <property type="entry name" value="DUF34/NIF3_sf"/>
</dbReference>
<dbReference type="InterPro" id="IPR015867">
    <property type="entry name" value="N-reg_PII/ATP_PRibTrfase_C"/>
</dbReference>
<dbReference type="RefSeq" id="WP_276924981.1">
    <property type="nucleotide sequence ID" value="NZ_JAXDZL010000132.1"/>
</dbReference>
<dbReference type="AlphaFoldDB" id="A0A6N7W3K0"/>
<proteinExistence type="predicted"/>
<dbReference type="Gene3D" id="3.30.70.120">
    <property type="match status" value="1"/>
</dbReference>
<dbReference type="PANTHER" id="PTHR41774">
    <property type="match status" value="1"/>
</dbReference>
<name>A0A6N7W3K0_9FIRM</name>
<organism evidence="1 2">
    <name type="scientific">Eisenbergiella porci</name>
    <dbReference type="NCBI Taxonomy" id="2652274"/>
    <lineage>
        <taxon>Bacteria</taxon>
        <taxon>Bacillati</taxon>
        <taxon>Bacillota</taxon>
        <taxon>Clostridia</taxon>
        <taxon>Lachnospirales</taxon>
        <taxon>Lachnospiraceae</taxon>
        <taxon>Eisenbergiella</taxon>
    </lineage>
</organism>
<dbReference type="PANTHER" id="PTHR41774:SF1">
    <property type="entry name" value="NGG1P INTERACTING FACTOR NIF3"/>
    <property type="match status" value="1"/>
</dbReference>
<accession>A0A6N7W3K0</accession>
<gene>
    <name evidence="1" type="ORF">FYJ45_16505</name>
</gene>
<evidence type="ECO:0000313" key="1">
    <source>
        <dbReference type="EMBL" id="MSS89821.1"/>
    </source>
</evidence>
<protein>
    <submittedName>
        <fullName evidence="1">Cytochrome C biogenesis protein</fullName>
    </submittedName>
</protein>